<feature type="coiled-coil region" evidence="4">
    <location>
        <begin position="59"/>
        <end position="86"/>
    </location>
</feature>
<organism evidence="5">
    <name type="scientific">Notodromas monacha</name>
    <dbReference type="NCBI Taxonomy" id="399045"/>
    <lineage>
        <taxon>Eukaryota</taxon>
        <taxon>Metazoa</taxon>
        <taxon>Ecdysozoa</taxon>
        <taxon>Arthropoda</taxon>
        <taxon>Crustacea</taxon>
        <taxon>Oligostraca</taxon>
        <taxon>Ostracoda</taxon>
        <taxon>Podocopa</taxon>
        <taxon>Podocopida</taxon>
        <taxon>Cypridocopina</taxon>
        <taxon>Cypridoidea</taxon>
        <taxon>Cyprididae</taxon>
        <taxon>Notodromas</taxon>
    </lineage>
</organism>
<evidence type="ECO:0000313" key="5">
    <source>
        <dbReference type="EMBL" id="CAD7283810.1"/>
    </source>
</evidence>
<dbReference type="InterPro" id="IPR001753">
    <property type="entry name" value="Enoyl-CoA_hydra/iso"/>
</dbReference>
<dbReference type="PANTHER" id="PTHR11941">
    <property type="entry name" value="ENOYL-COA HYDRATASE-RELATED"/>
    <property type="match status" value="1"/>
</dbReference>
<dbReference type="FunFam" id="1.10.12.10:FF:000001">
    <property type="entry name" value="Probable enoyl-CoA hydratase, mitochondrial"/>
    <property type="match status" value="1"/>
</dbReference>
<keyword evidence="2" id="KW-0456">Lyase</keyword>
<dbReference type="EMBL" id="CAJPEX010006172">
    <property type="protein sequence ID" value="CAG0923962.1"/>
    <property type="molecule type" value="Genomic_DNA"/>
</dbReference>
<dbReference type="Gene3D" id="3.90.226.10">
    <property type="entry name" value="2-enoyl-CoA Hydratase, Chain A, domain 1"/>
    <property type="match status" value="1"/>
</dbReference>
<dbReference type="Proteomes" id="UP000678499">
    <property type="component" value="Unassembled WGS sequence"/>
</dbReference>
<dbReference type="InterPro" id="IPR029045">
    <property type="entry name" value="ClpP/crotonase-like_dom_sf"/>
</dbReference>
<evidence type="ECO:0000256" key="1">
    <source>
        <dbReference type="ARBA" id="ARBA00005254"/>
    </source>
</evidence>
<reference evidence="5" key="1">
    <citation type="submission" date="2020-11" db="EMBL/GenBank/DDBJ databases">
        <authorList>
            <person name="Tran Van P."/>
        </authorList>
    </citation>
    <scope>NUCLEOTIDE SEQUENCE</scope>
</reference>
<dbReference type="InterPro" id="IPR014748">
    <property type="entry name" value="Enoyl-CoA_hydra_C"/>
</dbReference>
<dbReference type="InterPro" id="IPR018376">
    <property type="entry name" value="Enoyl-CoA_hyd/isom_CS"/>
</dbReference>
<dbReference type="SUPFAM" id="SSF52096">
    <property type="entry name" value="ClpP/crotonase"/>
    <property type="match status" value="1"/>
</dbReference>
<dbReference type="GO" id="GO:0004300">
    <property type="term" value="F:enoyl-CoA hydratase activity"/>
    <property type="evidence" value="ECO:0007669"/>
    <property type="project" value="UniProtKB-ARBA"/>
</dbReference>
<evidence type="ECO:0000256" key="4">
    <source>
        <dbReference type="SAM" id="Coils"/>
    </source>
</evidence>
<dbReference type="EMBL" id="OA888209">
    <property type="protein sequence ID" value="CAD7283810.1"/>
    <property type="molecule type" value="Genomic_DNA"/>
</dbReference>
<proteinExistence type="inferred from homology"/>
<dbReference type="PANTHER" id="PTHR11941:SF171">
    <property type="entry name" value="SD19268P"/>
    <property type="match status" value="1"/>
</dbReference>
<comment type="similarity">
    <text evidence="1 3">Belongs to the enoyl-CoA hydratase/isomerase family.</text>
</comment>
<dbReference type="Gene3D" id="1.10.12.10">
    <property type="entry name" value="Lyase 2-enoyl-coa Hydratase, Chain A, domain 2"/>
    <property type="match status" value="1"/>
</dbReference>
<keyword evidence="4" id="KW-0175">Coiled coil</keyword>
<evidence type="ECO:0000313" key="6">
    <source>
        <dbReference type="Proteomes" id="UP000678499"/>
    </source>
</evidence>
<dbReference type="FunFam" id="3.90.226.10:FF:000009">
    <property type="entry name" value="Carnitinyl-CoA dehydratase"/>
    <property type="match status" value="1"/>
</dbReference>
<dbReference type="GO" id="GO:0005739">
    <property type="term" value="C:mitochondrion"/>
    <property type="evidence" value="ECO:0007669"/>
    <property type="project" value="TreeGrafter"/>
</dbReference>
<evidence type="ECO:0000256" key="2">
    <source>
        <dbReference type="ARBA" id="ARBA00023239"/>
    </source>
</evidence>
<dbReference type="PROSITE" id="PS00166">
    <property type="entry name" value="ENOYL_COA_HYDRATASE"/>
    <property type="match status" value="1"/>
</dbReference>
<evidence type="ECO:0000256" key="3">
    <source>
        <dbReference type="RuleBase" id="RU003707"/>
    </source>
</evidence>
<dbReference type="OrthoDB" id="410701at2759"/>
<dbReference type="AlphaFoldDB" id="A0A7R9C0W0"/>
<name>A0A7R9C0W0_9CRUS</name>
<sequence length="304" mass="31923">MAGGSHLVVFGGTGMTGLCVLRSALKSVLAGFVSRTLSTRQLEVNVLPPDERGVGVLELNRAKARNALSRAMIENLESALESLAEDTNTRVLVLKSGVPGVFCAGADLKERLTMPESQVAPFVSRLRALMSRLASLPMPTIAAVDGLAVGGGLEMALACDLRVLSSDATLGLVETKLGIIPGAGGTQRLPRIVGAAKAKELVLTGRLVTPSEALNIGLVNEVVEQIESRNAAFLRAKGLADVMASNGPIALRMAKKAIDEGSELTMSEAMRVEEACYAGVVPTKDRIEGLAAFQEKRKPVFKGH</sequence>
<gene>
    <name evidence="5" type="ORF">NMOB1V02_LOCUS11421</name>
</gene>
<dbReference type="CDD" id="cd06558">
    <property type="entry name" value="crotonase-like"/>
    <property type="match status" value="1"/>
</dbReference>
<dbReference type="Pfam" id="PF00378">
    <property type="entry name" value="ECH_1"/>
    <property type="match status" value="1"/>
</dbReference>
<protein>
    <submittedName>
        <fullName evidence="5">Uncharacterized protein</fullName>
    </submittedName>
</protein>
<accession>A0A7R9C0W0</accession>
<keyword evidence="6" id="KW-1185">Reference proteome</keyword>
<dbReference type="GO" id="GO:0006635">
    <property type="term" value="P:fatty acid beta-oxidation"/>
    <property type="evidence" value="ECO:0007669"/>
    <property type="project" value="TreeGrafter"/>
</dbReference>